<proteinExistence type="inferred from homology"/>
<dbReference type="PANTHER" id="PTHR46268">
    <property type="entry name" value="STRESS RESPONSE PROTEIN NHAX"/>
    <property type="match status" value="1"/>
</dbReference>
<feature type="domain" description="UspA" evidence="3">
    <location>
        <begin position="8"/>
        <end position="141"/>
    </location>
</feature>
<keyword evidence="5" id="KW-1185">Reference proteome</keyword>
<evidence type="ECO:0000259" key="3">
    <source>
        <dbReference type="Pfam" id="PF00582"/>
    </source>
</evidence>
<organism evidence="4 5">
    <name type="scientific">Gloeocapsopsis dulcis AAB1 = 1H9</name>
    <dbReference type="NCBI Taxonomy" id="1433147"/>
    <lineage>
        <taxon>Bacteria</taxon>
        <taxon>Bacillati</taxon>
        <taxon>Cyanobacteriota</taxon>
        <taxon>Cyanophyceae</taxon>
        <taxon>Oscillatoriophycideae</taxon>
        <taxon>Chroococcales</taxon>
        <taxon>Chroococcaceae</taxon>
        <taxon>Gloeocapsopsis</taxon>
        <taxon>Gloeocapsopsis dulcis</taxon>
    </lineage>
</organism>
<dbReference type="Pfam" id="PF00582">
    <property type="entry name" value="Usp"/>
    <property type="match status" value="1"/>
</dbReference>
<sequence>MTWLQKNRVLVPIDFSEESFAALNPAREFVQDSSQLYVLHVLSHLHPAEPGVVWNTIDDETRKKHAQEALYERLKNSEYQGAHLGILVGDPSSKIIDYAQEINADLIVIPSHGRTGLSRFFLGSVAERVIRFAHCPVVVLRK</sequence>
<dbReference type="InterPro" id="IPR006016">
    <property type="entry name" value="UspA"/>
</dbReference>
<dbReference type="InterPro" id="IPR014729">
    <property type="entry name" value="Rossmann-like_a/b/a_fold"/>
</dbReference>
<evidence type="ECO:0000256" key="1">
    <source>
        <dbReference type="ARBA" id="ARBA00008791"/>
    </source>
</evidence>
<comment type="caution">
    <text evidence="4">The sequence shown here is derived from an EMBL/GenBank/DDBJ whole genome shotgun (WGS) entry which is preliminary data.</text>
</comment>
<dbReference type="EMBL" id="NAPY01000072">
    <property type="protein sequence ID" value="MUL39303.1"/>
    <property type="molecule type" value="Genomic_DNA"/>
</dbReference>
<dbReference type="SUPFAM" id="SSF52402">
    <property type="entry name" value="Adenine nucleotide alpha hydrolases-like"/>
    <property type="match status" value="1"/>
</dbReference>
<dbReference type="AlphaFoldDB" id="A0A6N8G1U0"/>
<dbReference type="GO" id="GO:0005737">
    <property type="term" value="C:cytoplasm"/>
    <property type="evidence" value="ECO:0007669"/>
    <property type="project" value="UniProtKB-SubCell"/>
</dbReference>
<evidence type="ECO:0000313" key="5">
    <source>
        <dbReference type="Proteomes" id="UP000441797"/>
    </source>
</evidence>
<comment type="subcellular location">
    <subcellularLocation>
        <location evidence="2">Cytoplasm</location>
    </subcellularLocation>
</comment>
<reference evidence="4 5" key="1">
    <citation type="journal article" date="2019" name="Front. Microbiol.">
        <title>Genomic Features for Desiccation Tolerance and Sugar Biosynthesis in the Extremophile Gloeocapsopsis sp. UTEX B3054.</title>
        <authorList>
            <person name="Urrejola C."/>
            <person name="Alcorta J."/>
            <person name="Salas L."/>
            <person name="Vasquez M."/>
            <person name="Polz M.F."/>
            <person name="Vicuna R."/>
            <person name="Diez B."/>
        </authorList>
    </citation>
    <scope>NUCLEOTIDE SEQUENCE [LARGE SCALE GENOMIC DNA]</scope>
    <source>
        <strain evidence="4 5">1H9</strain>
    </source>
</reference>
<gene>
    <name evidence="4" type="ORF">BWI75_24185</name>
</gene>
<dbReference type="PRINTS" id="PR01438">
    <property type="entry name" value="UNVRSLSTRESS"/>
</dbReference>
<dbReference type="OrthoDB" id="9794782at2"/>
<dbReference type="PIRSF" id="PIRSF006276">
    <property type="entry name" value="UspA"/>
    <property type="match status" value="1"/>
</dbReference>
<dbReference type="PANTHER" id="PTHR46268:SF6">
    <property type="entry name" value="UNIVERSAL STRESS PROTEIN UP12"/>
    <property type="match status" value="1"/>
</dbReference>
<dbReference type="RefSeq" id="WP_105220589.1">
    <property type="nucleotide sequence ID" value="NZ_CAWNSU010000063.1"/>
</dbReference>
<protein>
    <recommendedName>
        <fullName evidence="2">Universal stress protein</fullName>
    </recommendedName>
</protein>
<dbReference type="CDD" id="cd00293">
    <property type="entry name" value="USP-like"/>
    <property type="match status" value="1"/>
</dbReference>
<evidence type="ECO:0000256" key="2">
    <source>
        <dbReference type="PIRNR" id="PIRNR006276"/>
    </source>
</evidence>
<keyword evidence="2" id="KW-0963">Cytoplasm</keyword>
<comment type="similarity">
    <text evidence="1 2">Belongs to the universal stress protein A family.</text>
</comment>
<name>A0A6N8G1U0_9CHRO</name>
<dbReference type="Proteomes" id="UP000441797">
    <property type="component" value="Unassembled WGS sequence"/>
</dbReference>
<accession>A0A6N8G1U0</accession>
<evidence type="ECO:0000313" key="4">
    <source>
        <dbReference type="EMBL" id="MUL39303.1"/>
    </source>
</evidence>
<dbReference type="Gene3D" id="3.40.50.620">
    <property type="entry name" value="HUPs"/>
    <property type="match status" value="1"/>
</dbReference>
<dbReference type="InterPro" id="IPR006015">
    <property type="entry name" value="Universal_stress_UspA"/>
</dbReference>